<dbReference type="EMBL" id="GGEC01085830">
    <property type="protein sequence ID" value="MBX66314.1"/>
    <property type="molecule type" value="Transcribed_RNA"/>
</dbReference>
<dbReference type="AlphaFoldDB" id="A0A2P2QHC9"/>
<organism evidence="1">
    <name type="scientific">Rhizophora mucronata</name>
    <name type="common">Asiatic mangrove</name>
    <dbReference type="NCBI Taxonomy" id="61149"/>
    <lineage>
        <taxon>Eukaryota</taxon>
        <taxon>Viridiplantae</taxon>
        <taxon>Streptophyta</taxon>
        <taxon>Embryophyta</taxon>
        <taxon>Tracheophyta</taxon>
        <taxon>Spermatophyta</taxon>
        <taxon>Magnoliopsida</taxon>
        <taxon>eudicotyledons</taxon>
        <taxon>Gunneridae</taxon>
        <taxon>Pentapetalae</taxon>
        <taxon>rosids</taxon>
        <taxon>fabids</taxon>
        <taxon>Malpighiales</taxon>
        <taxon>Rhizophoraceae</taxon>
        <taxon>Rhizophora</taxon>
    </lineage>
</organism>
<proteinExistence type="predicted"/>
<reference evidence="1" key="1">
    <citation type="submission" date="2018-02" db="EMBL/GenBank/DDBJ databases">
        <title>Rhizophora mucronata_Transcriptome.</title>
        <authorList>
            <person name="Meera S.P."/>
            <person name="Sreeshan A."/>
            <person name="Augustine A."/>
        </authorList>
    </citation>
    <scope>NUCLEOTIDE SEQUENCE</scope>
    <source>
        <tissue evidence="1">Leaf</tissue>
    </source>
</reference>
<evidence type="ECO:0000313" key="1">
    <source>
        <dbReference type="EMBL" id="MBX66314.1"/>
    </source>
</evidence>
<accession>A0A2P2QHC9</accession>
<sequence>MTRTSEQLCEHEMKKNINNIIQCYCCLLGGIRWLNKINK</sequence>
<name>A0A2P2QHC9_RHIMU</name>
<protein>
    <submittedName>
        <fullName evidence="1">Uncharacterized protein</fullName>
    </submittedName>
</protein>